<organism evidence="1 2">
    <name type="scientific">Mytilus edulis</name>
    <name type="common">Blue mussel</name>
    <dbReference type="NCBI Taxonomy" id="6550"/>
    <lineage>
        <taxon>Eukaryota</taxon>
        <taxon>Metazoa</taxon>
        <taxon>Spiralia</taxon>
        <taxon>Lophotrochozoa</taxon>
        <taxon>Mollusca</taxon>
        <taxon>Bivalvia</taxon>
        <taxon>Autobranchia</taxon>
        <taxon>Pteriomorphia</taxon>
        <taxon>Mytilida</taxon>
        <taxon>Mytiloidea</taxon>
        <taxon>Mytilidae</taxon>
        <taxon>Mytilinae</taxon>
        <taxon>Mytilus</taxon>
    </lineage>
</organism>
<protein>
    <recommendedName>
        <fullName evidence="3">Retrotransposon gag domain-containing protein</fullName>
    </recommendedName>
</protein>
<evidence type="ECO:0000313" key="1">
    <source>
        <dbReference type="EMBL" id="CAG2255366.1"/>
    </source>
</evidence>
<keyword evidence="2" id="KW-1185">Reference proteome</keyword>
<evidence type="ECO:0000313" key="2">
    <source>
        <dbReference type="Proteomes" id="UP000683360"/>
    </source>
</evidence>
<reference evidence="1" key="1">
    <citation type="submission" date="2021-03" db="EMBL/GenBank/DDBJ databases">
        <authorList>
            <person name="Bekaert M."/>
        </authorList>
    </citation>
    <scope>NUCLEOTIDE SEQUENCE</scope>
</reference>
<dbReference type="AlphaFoldDB" id="A0A8S3VKI7"/>
<name>A0A8S3VKI7_MYTED</name>
<sequence length="207" mass="24965">MQYNSEPRYINTSEVHRFNDNGQRTRVPINNRPSKMKQWSTPHFLHQRQRDHFQHFVQPCQIDSEIMGIQKKYRQEIHTLRKYDRETIQEYASRVEMLVRKSFPTIDTATHSTLSVEYMLRGLPDQSIAIELLTKRISSITEVLHQITLYETYKRGSRDRNIRQLGTIENDYRNNCRSEDIEVRTFTRKRFVTEERLTSLKEEFQSH</sequence>
<gene>
    <name evidence="1" type="ORF">MEDL_66790</name>
</gene>
<proteinExistence type="predicted"/>
<dbReference type="OrthoDB" id="10424420at2759"/>
<evidence type="ECO:0008006" key="3">
    <source>
        <dbReference type="Google" id="ProtNLM"/>
    </source>
</evidence>
<dbReference type="EMBL" id="CAJPWZ010003266">
    <property type="protein sequence ID" value="CAG2255366.1"/>
    <property type="molecule type" value="Genomic_DNA"/>
</dbReference>
<accession>A0A8S3VKI7</accession>
<dbReference type="Proteomes" id="UP000683360">
    <property type="component" value="Unassembled WGS sequence"/>
</dbReference>
<comment type="caution">
    <text evidence="1">The sequence shown here is derived from an EMBL/GenBank/DDBJ whole genome shotgun (WGS) entry which is preliminary data.</text>
</comment>